<evidence type="ECO:0000256" key="5">
    <source>
        <dbReference type="ARBA" id="ARBA00022777"/>
    </source>
</evidence>
<sequence length="969" mass="110295">MKHSKSHSTSIQTIVGLRFIIDKHEVITLEKLGEDNYSSIYSCVDTTGAIHILKIIQTSDREFLSSSLRGIVIHSNLANHYNILRLEGYSASDMSIQVLMEFCDDSLINEMAKVEGRGFSTEKIAEIFSSILAAARFIHSQNPPIIHRGINPKNILCQKGVWKLCYFRSATTRVYHTDNDNDRRLAFDDISQNTNPIYRAPEMVDLYRGQTIDVKADIWSLGCLLYKICTLTDAFPEGKSLPILNGKYTWDQPWPVDEYFKNIVARCLNPNPEVRPTAAELDDQLRAHFKVGPTPDPTEKAVRMTQKIHHSDNEPQQQALVSSALHSYSTRINQFQIGTPIVQIKHTSQSRPHQAQHVQLDYYSYTKALLHVLPPDDELSDESDIEVIEEKKEIGENENNNDEKFNKELNELNLDAEEEIEEEEEIQENMQSKKKRRRPSVIQLSTTIENLIEFGDEPAASVKNAVNKFNIEDSKHNSNGHSHHHHKNIDNTFNTSNGHETDNKNNNNPFNSIDNRNDHDSLDIMNKDHGVYKTMIDNDHNSLDIMSKNHHSVFNIMDDTKNHNNFNTMNNSNNYNAFNTTNNNNGQNTFNTSNDNNHNIFNTANSSSAVNNNVFNTMNVNNSNSSNSAFSSTMNSNSINNNKCNTNQNLNNNEIFKAFDNYNKTKNLRNDILSLDTSNSQSSSHNPFNNLNNDSNHQINMGNKVSFSTGNINQIHTNNDMLDSSDSIDDLFKNATPANTPDYKTMYLTNPDQLKLTLLKLDNLSLSTALYNFMSTDDTSYYILGLARESGINGTRILCHIPALSPTSMNNYLQQRKQFLINFPMFEGNFSLYDFTQQNKGKPPPTPGTPPCSVDVAIQLLKVLDLFLKAFAEHKGAMILVEDGYDAFQTLSYVIAKLRFFKIQQGFVDSSIIPLYNNLHRRMLDAFTKAQLNMNFPSEPFNFNDEQIVKKLRAPKHRDIYEQTQQNGH</sequence>
<keyword evidence="2" id="KW-0723">Serine/threonine-protein kinase</keyword>
<keyword evidence="6" id="KW-0067">ATP-binding</keyword>
<proteinExistence type="predicted"/>
<evidence type="ECO:0000256" key="2">
    <source>
        <dbReference type="ARBA" id="ARBA00022527"/>
    </source>
</evidence>
<organism evidence="11 12">
    <name type="scientific">Tritrichomonas musculus</name>
    <dbReference type="NCBI Taxonomy" id="1915356"/>
    <lineage>
        <taxon>Eukaryota</taxon>
        <taxon>Metamonada</taxon>
        <taxon>Parabasalia</taxon>
        <taxon>Tritrichomonadida</taxon>
        <taxon>Tritrichomonadidae</taxon>
        <taxon>Tritrichomonas</taxon>
    </lineage>
</organism>
<dbReference type="PANTHER" id="PTHR22967:SF57">
    <property type="entry name" value="AUXILIN, ISOFORM A-RELATED"/>
    <property type="match status" value="1"/>
</dbReference>
<feature type="compositionally biased region" description="Polar residues" evidence="9">
    <location>
        <begin position="490"/>
        <end position="514"/>
    </location>
</feature>
<evidence type="ECO:0000313" key="11">
    <source>
        <dbReference type="EMBL" id="KAK8894969.1"/>
    </source>
</evidence>
<dbReference type="InterPro" id="IPR000719">
    <property type="entry name" value="Prot_kinase_dom"/>
</dbReference>
<gene>
    <name evidence="11" type="ORF">M9Y10_023411</name>
</gene>
<comment type="caution">
    <text evidence="11">The sequence shown here is derived from an EMBL/GenBank/DDBJ whole genome shotgun (WGS) entry which is preliminary data.</text>
</comment>
<reference evidence="11 12" key="1">
    <citation type="submission" date="2024-04" db="EMBL/GenBank/DDBJ databases">
        <title>Tritrichomonas musculus Genome.</title>
        <authorList>
            <person name="Alves-Ferreira E."/>
            <person name="Grigg M."/>
            <person name="Lorenzi H."/>
            <person name="Galac M."/>
        </authorList>
    </citation>
    <scope>NUCLEOTIDE SEQUENCE [LARGE SCALE GENOMIC DNA]</scope>
    <source>
        <strain evidence="11 12">EAF2021</strain>
    </source>
</reference>
<dbReference type="PANTHER" id="PTHR22967">
    <property type="entry name" value="SERINE/THREONINE PROTEIN KINASE"/>
    <property type="match status" value="1"/>
</dbReference>
<evidence type="ECO:0000256" key="7">
    <source>
        <dbReference type="ARBA" id="ARBA00047899"/>
    </source>
</evidence>
<keyword evidence="4" id="KW-0547">Nucleotide-binding</keyword>
<evidence type="ECO:0000256" key="4">
    <source>
        <dbReference type="ARBA" id="ARBA00022741"/>
    </source>
</evidence>
<dbReference type="Proteomes" id="UP001470230">
    <property type="component" value="Unassembled WGS sequence"/>
</dbReference>
<comment type="catalytic activity">
    <reaction evidence="7">
        <text>L-threonyl-[protein] + ATP = O-phospho-L-threonyl-[protein] + ADP + H(+)</text>
        <dbReference type="Rhea" id="RHEA:46608"/>
        <dbReference type="Rhea" id="RHEA-COMP:11060"/>
        <dbReference type="Rhea" id="RHEA-COMP:11605"/>
        <dbReference type="ChEBI" id="CHEBI:15378"/>
        <dbReference type="ChEBI" id="CHEBI:30013"/>
        <dbReference type="ChEBI" id="CHEBI:30616"/>
        <dbReference type="ChEBI" id="CHEBI:61977"/>
        <dbReference type="ChEBI" id="CHEBI:456216"/>
        <dbReference type="EC" id="2.7.11.1"/>
    </reaction>
</comment>
<evidence type="ECO:0000256" key="1">
    <source>
        <dbReference type="ARBA" id="ARBA00012513"/>
    </source>
</evidence>
<dbReference type="EC" id="2.7.11.1" evidence="1"/>
<feature type="domain" description="Protein kinase" evidence="10">
    <location>
        <begin position="26"/>
        <end position="291"/>
    </location>
</feature>
<feature type="compositionally biased region" description="Acidic residues" evidence="9">
    <location>
        <begin position="418"/>
        <end position="427"/>
    </location>
</feature>
<protein>
    <recommendedName>
        <fullName evidence="1">non-specific serine/threonine protein kinase</fullName>
        <ecNumber evidence="1">2.7.11.1</ecNumber>
    </recommendedName>
</protein>
<dbReference type="SUPFAM" id="SSF56112">
    <property type="entry name" value="Protein kinase-like (PK-like)"/>
    <property type="match status" value="1"/>
</dbReference>
<keyword evidence="12" id="KW-1185">Reference proteome</keyword>
<feature type="region of interest" description="Disordered" evidence="9">
    <location>
        <begin position="473"/>
        <end position="521"/>
    </location>
</feature>
<comment type="catalytic activity">
    <reaction evidence="8">
        <text>L-seryl-[protein] + ATP = O-phospho-L-seryl-[protein] + ADP + H(+)</text>
        <dbReference type="Rhea" id="RHEA:17989"/>
        <dbReference type="Rhea" id="RHEA-COMP:9863"/>
        <dbReference type="Rhea" id="RHEA-COMP:11604"/>
        <dbReference type="ChEBI" id="CHEBI:15378"/>
        <dbReference type="ChEBI" id="CHEBI:29999"/>
        <dbReference type="ChEBI" id="CHEBI:30616"/>
        <dbReference type="ChEBI" id="CHEBI:83421"/>
        <dbReference type="ChEBI" id="CHEBI:456216"/>
        <dbReference type="EC" id="2.7.11.1"/>
    </reaction>
</comment>
<keyword evidence="5 11" id="KW-0418">Kinase</keyword>
<dbReference type="Gene3D" id="1.10.510.10">
    <property type="entry name" value="Transferase(Phosphotransferase) domain 1"/>
    <property type="match status" value="1"/>
</dbReference>
<evidence type="ECO:0000259" key="10">
    <source>
        <dbReference type="PROSITE" id="PS50011"/>
    </source>
</evidence>
<dbReference type="InterPro" id="IPR011009">
    <property type="entry name" value="Kinase-like_dom_sf"/>
</dbReference>
<evidence type="ECO:0000313" key="12">
    <source>
        <dbReference type="Proteomes" id="UP001470230"/>
    </source>
</evidence>
<accession>A0ABR2KV31</accession>
<evidence type="ECO:0000256" key="9">
    <source>
        <dbReference type="SAM" id="MobiDB-lite"/>
    </source>
</evidence>
<dbReference type="PROSITE" id="PS50011">
    <property type="entry name" value="PROTEIN_KINASE_DOM"/>
    <property type="match status" value="1"/>
</dbReference>
<dbReference type="GO" id="GO:0016301">
    <property type="term" value="F:kinase activity"/>
    <property type="evidence" value="ECO:0007669"/>
    <property type="project" value="UniProtKB-KW"/>
</dbReference>
<keyword evidence="3" id="KW-0808">Transferase</keyword>
<dbReference type="Pfam" id="PF00069">
    <property type="entry name" value="Pkinase"/>
    <property type="match status" value="1"/>
</dbReference>
<evidence type="ECO:0000256" key="6">
    <source>
        <dbReference type="ARBA" id="ARBA00022840"/>
    </source>
</evidence>
<feature type="region of interest" description="Disordered" evidence="9">
    <location>
        <begin position="418"/>
        <end position="440"/>
    </location>
</feature>
<dbReference type="EMBL" id="JAPFFF010000003">
    <property type="protein sequence ID" value="KAK8894969.1"/>
    <property type="molecule type" value="Genomic_DNA"/>
</dbReference>
<name>A0ABR2KV31_9EUKA</name>
<evidence type="ECO:0000256" key="8">
    <source>
        <dbReference type="ARBA" id="ARBA00048679"/>
    </source>
</evidence>
<evidence type="ECO:0000256" key="3">
    <source>
        <dbReference type="ARBA" id="ARBA00022679"/>
    </source>
</evidence>